<dbReference type="InterPro" id="IPR031825">
    <property type="entry name" value="RXLR"/>
</dbReference>
<protein>
    <recommendedName>
        <fullName evidence="5">RxLR effector protein</fullName>
    </recommendedName>
</protein>
<sequence length="218" mass="23988">MRLYVAALVAVATILASVTAEVDSKTALAAEVPAAIRSLESDTPASRLLRTGTVTSADNEERGFLESATLLVKPSSQTKLKQLLETTMNADNAFSFLKLDLIGPKLLKKSNFKVWVNYVNKVEAKPQAVVLGKLKSHFGGEAKFAEMLQKATQVESTRTAANELQKAQFAQWANQGWFATDIIKNVFKLDDATWSALPITNARRQVRKEYSAYLKANH</sequence>
<evidence type="ECO:0000256" key="3">
    <source>
        <dbReference type="ARBA" id="ARBA00022525"/>
    </source>
</evidence>
<keyword evidence="3 5" id="KW-0964">Secreted</keyword>
<evidence type="ECO:0000256" key="4">
    <source>
        <dbReference type="ARBA" id="ARBA00022729"/>
    </source>
</evidence>
<dbReference type="VEuPathDB" id="FungiDB:PHYSODRAFT_354447"/>
<comment type="subcellular location">
    <subcellularLocation>
        <location evidence="1 5">Secreted</location>
    </subcellularLocation>
</comment>
<name>G1FRT3_PHYSO</name>
<proteinExistence type="inferred from homology"/>
<evidence type="ECO:0000313" key="6">
    <source>
        <dbReference type="EMBL" id="AEK80821.1"/>
    </source>
</evidence>
<gene>
    <name evidence="6" type="primary">Avh</name>
</gene>
<dbReference type="AlphaFoldDB" id="G1FRT3"/>
<keyword evidence="4 5" id="KW-0732">Signal</keyword>
<comment type="similarity">
    <text evidence="2 5">Belongs to the RxLR effector family.</text>
</comment>
<feature type="chain" id="PRO_5044984069" description="RxLR effector protein" evidence="5">
    <location>
        <begin position="21"/>
        <end position="218"/>
    </location>
</feature>
<organism evidence="6">
    <name type="scientific">Phytophthora sojae</name>
    <name type="common">Soybean stem and root rot agent</name>
    <name type="synonym">Phytophthora megasperma f. sp. glycines</name>
    <dbReference type="NCBI Taxonomy" id="67593"/>
    <lineage>
        <taxon>Eukaryota</taxon>
        <taxon>Sar</taxon>
        <taxon>Stramenopiles</taxon>
        <taxon>Oomycota</taxon>
        <taxon>Peronosporomycetes</taxon>
        <taxon>Peronosporales</taxon>
        <taxon>Peronosporaceae</taxon>
        <taxon>Phytophthora</taxon>
    </lineage>
</organism>
<evidence type="ECO:0000256" key="5">
    <source>
        <dbReference type="RuleBase" id="RU367124"/>
    </source>
</evidence>
<accession>G1FRT3</accession>
<feature type="signal peptide" evidence="5">
    <location>
        <begin position="1"/>
        <end position="20"/>
    </location>
</feature>
<reference evidence="6" key="1">
    <citation type="journal article" date="2011" name="Plant Cell">
        <title>Transcriptional programming and functional interactions within the Phytophthora sojae RXLR effector repertoire.</title>
        <authorList>
            <person name="Wang Q."/>
            <person name="Han C."/>
            <person name="Ferreira A.O."/>
            <person name="Yu X."/>
            <person name="Ye W."/>
            <person name="Tripathy S."/>
            <person name="Kale S.D."/>
            <person name="Gu B."/>
            <person name="Sheng Y."/>
            <person name="Sui Y."/>
            <person name="Wang X."/>
            <person name="Zhang Z."/>
            <person name="Cheng B."/>
            <person name="Dong S."/>
            <person name="Shan W."/>
            <person name="Zheng X."/>
            <person name="Dou D."/>
            <person name="Tyler B.M."/>
            <person name="Wang Y."/>
        </authorList>
    </citation>
    <scope>NUCLEOTIDE SEQUENCE</scope>
    <source>
        <strain evidence="6">P7064</strain>
    </source>
</reference>
<comment type="domain">
    <text evidence="5">The RxLR-dEER motif acts to carry the protein into the host cell cytoplasm through binding to cell surface phosphatidylinositol-3-phosphate.</text>
</comment>
<evidence type="ECO:0000256" key="1">
    <source>
        <dbReference type="ARBA" id="ARBA00004613"/>
    </source>
</evidence>
<comment type="function">
    <text evidence="5">Effector that suppresses plant defense responses during pathogen infection.</text>
</comment>
<dbReference type="Pfam" id="PF16810">
    <property type="entry name" value="RXLR"/>
    <property type="match status" value="1"/>
</dbReference>
<dbReference type="EMBL" id="JN254008">
    <property type="protein sequence ID" value="AEK80821.1"/>
    <property type="molecule type" value="Genomic_DNA"/>
</dbReference>
<evidence type="ECO:0000256" key="2">
    <source>
        <dbReference type="ARBA" id="ARBA00010400"/>
    </source>
</evidence>